<comment type="subcellular location">
    <subcellularLocation>
        <location evidence="1">Cytoplasm</location>
    </subcellularLocation>
</comment>
<dbReference type="GO" id="GO:0009736">
    <property type="term" value="P:cytokinin-activated signaling pathway"/>
    <property type="evidence" value="ECO:0007669"/>
    <property type="project" value="UniProtKB-KW"/>
</dbReference>
<dbReference type="Proteomes" id="UP001293593">
    <property type="component" value="Unassembled WGS sequence"/>
</dbReference>
<keyword evidence="3" id="KW-0203">Cytokinin biosynthesis</keyword>
<dbReference type="EMBL" id="JAWXYG010000003">
    <property type="protein sequence ID" value="KAK4277398.1"/>
    <property type="molecule type" value="Genomic_DNA"/>
</dbReference>
<dbReference type="PANTHER" id="PTHR33347:SF34">
    <property type="entry name" value="PROTEIN SOB FIVE-LIKE 6"/>
    <property type="match status" value="1"/>
</dbReference>
<evidence type="ECO:0000256" key="2">
    <source>
        <dbReference type="ARBA" id="ARBA00022490"/>
    </source>
</evidence>
<accession>A0AAE1JXI6</accession>
<dbReference type="GO" id="GO:0009691">
    <property type="term" value="P:cytokinin biosynthetic process"/>
    <property type="evidence" value="ECO:0007669"/>
    <property type="project" value="UniProtKB-KW"/>
</dbReference>
<evidence type="ECO:0000313" key="9">
    <source>
        <dbReference type="Proteomes" id="UP001293593"/>
    </source>
</evidence>
<feature type="region of interest" description="Disordered" evidence="7">
    <location>
        <begin position="155"/>
        <end position="177"/>
    </location>
</feature>
<proteinExistence type="inferred from homology"/>
<evidence type="ECO:0000256" key="3">
    <source>
        <dbReference type="ARBA" id="ARBA00022712"/>
    </source>
</evidence>
<feature type="compositionally biased region" description="Basic residues" evidence="7">
    <location>
        <begin position="81"/>
        <end position="90"/>
    </location>
</feature>
<comment type="caution">
    <text evidence="8">The sequence shown here is derived from an EMBL/GenBank/DDBJ whole genome shotgun (WGS) entry which is preliminary data.</text>
</comment>
<evidence type="ECO:0000256" key="4">
    <source>
        <dbReference type="ARBA" id="ARBA00022864"/>
    </source>
</evidence>
<keyword evidence="2" id="KW-0963">Cytoplasm</keyword>
<comment type="similarity">
    <text evidence="6">Belongs to the SOFL plant protein family.</text>
</comment>
<evidence type="ECO:0000313" key="8">
    <source>
        <dbReference type="EMBL" id="KAK4277398.1"/>
    </source>
</evidence>
<gene>
    <name evidence="8" type="ORF">QN277_015402</name>
</gene>
<feature type="region of interest" description="Disordered" evidence="7">
    <location>
        <begin position="27"/>
        <end position="113"/>
    </location>
</feature>
<dbReference type="GO" id="GO:0005737">
    <property type="term" value="C:cytoplasm"/>
    <property type="evidence" value="ECO:0007669"/>
    <property type="project" value="UniProtKB-SubCell"/>
</dbReference>
<protein>
    <submittedName>
        <fullName evidence="8">Uncharacterized protein</fullName>
    </submittedName>
</protein>
<dbReference type="AlphaFoldDB" id="A0AAE1JXI6"/>
<reference evidence="8" key="1">
    <citation type="submission" date="2023-10" db="EMBL/GenBank/DDBJ databases">
        <title>Chromosome-level genome of the transformable northern wattle, Acacia crassicarpa.</title>
        <authorList>
            <person name="Massaro I."/>
            <person name="Sinha N.R."/>
            <person name="Poethig S."/>
            <person name="Leichty A.R."/>
        </authorList>
    </citation>
    <scope>NUCLEOTIDE SEQUENCE</scope>
    <source>
        <strain evidence="8">Acra3RX</strain>
        <tissue evidence="8">Leaf</tissue>
    </source>
</reference>
<keyword evidence="4" id="KW-0932">Cytokinin signaling pathway</keyword>
<keyword evidence="9" id="KW-1185">Reference proteome</keyword>
<dbReference type="PANTHER" id="PTHR33347">
    <property type="entry name" value="OSJNBA0091C07.3 PROTEIN"/>
    <property type="match status" value="1"/>
</dbReference>
<sequence>MDISAPHYNSASESGWTHYLDQSSVSGNHFQMNGGVAEDDEEEDLSMVSDASSGPPIYHDADDQCCYGNWYPNHSSSQHTKEKKMTKKKVKESDIRQQGSHLDDDTASSPVFNCSKKKANFPGNGVVEDAMEFSQGFSATRMKVRSKHQKHFSFFERSLAGKQASGEPDGFGEEKRK</sequence>
<keyword evidence="5" id="KW-0539">Nucleus</keyword>
<name>A0AAE1JXI6_9FABA</name>
<evidence type="ECO:0000256" key="6">
    <source>
        <dbReference type="ARBA" id="ARBA00024199"/>
    </source>
</evidence>
<dbReference type="InterPro" id="IPR044670">
    <property type="entry name" value="SOFL"/>
</dbReference>
<organism evidence="8 9">
    <name type="scientific">Acacia crassicarpa</name>
    <name type="common">northern wattle</name>
    <dbReference type="NCBI Taxonomy" id="499986"/>
    <lineage>
        <taxon>Eukaryota</taxon>
        <taxon>Viridiplantae</taxon>
        <taxon>Streptophyta</taxon>
        <taxon>Embryophyta</taxon>
        <taxon>Tracheophyta</taxon>
        <taxon>Spermatophyta</taxon>
        <taxon>Magnoliopsida</taxon>
        <taxon>eudicotyledons</taxon>
        <taxon>Gunneridae</taxon>
        <taxon>Pentapetalae</taxon>
        <taxon>rosids</taxon>
        <taxon>fabids</taxon>
        <taxon>Fabales</taxon>
        <taxon>Fabaceae</taxon>
        <taxon>Caesalpinioideae</taxon>
        <taxon>mimosoid clade</taxon>
        <taxon>Acacieae</taxon>
        <taxon>Acacia</taxon>
    </lineage>
</organism>
<evidence type="ECO:0000256" key="5">
    <source>
        <dbReference type="ARBA" id="ARBA00023242"/>
    </source>
</evidence>
<evidence type="ECO:0000256" key="7">
    <source>
        <dbReference type="SAM" id="MobiDB-lite"/>
    </source>
</evidence>
<evidence type="ECO:0000256" key="1">
    <source>
        <dbReference type="ARBA" id="ARBA00004496"/>
    </source>
</evidence>